<reference evidence="3" key="1">
    <citation type="submission" date="2025-08" db="UniProtKB">
        <authorList>
            <consortium name="RefSeq"/>
        </authorList>
    </citation>
    <scope>IDENTIFICATION</scope>
    <source>
        <tissue evidence="3">Gonads</tissue>
    </source>
</reference>
<name>A0A1S3IYJ8_LINAN</name>
<dbReference type="KEGG" id="lak:106168668"/>
<organism evidence="2 3">
    <name type="scientific">Lingula anatina</name>
    <name type="common">Brachiopod</name>
    <name type="synonym">Lingula unguis</name>
    <dbReference type="NCBI Taxonomy" id="7574"/>
    <lineage>
        <taxon>Eukaryota</taxon>
        <taxon>Metazoa</taxon>
        <taxon>Spiralia</taxon>
        <taxon>Lophotrochozoa</taxon>
        <taxon>Brachiopoda</taxon>
        <taxon>Linguliformea</taxon>
        <taxon>Lingulata</taxon>
        <taxon>Lingulida</taxon>
        <taxon>Linguloidea</taxon>
        <taxon>Lingulidae</taxon>
        <taxon>Lingula</taxon>
    </lineage>
</organism>
<evidence type="ECO:0000313" key="3">
    <source>
        <dbReference type="RefSeq" id="XP_013403277.1"/>
    </source>
</evidence>
<dbReference type="PANTHER" id="PTHR46880:SF5">
    <property type="entry name" value="DUF4371 DOMAIN-CONTAINING PROTEIN"/>
    <property type="match status" value="1"/>
</dbReference>
<dbReference type="PANTHER" id="PTHR46880">
    <property type="entry name" value="RAS-ASSOCIATING DOMAIN-CONTAINING PROTEIN"/>
    <property type="match status" value="1"/>
</dbReference>
<dbReference type="InterPro" id="IPR057456">
    <property type="entry name" value="Znf_C17orf113"/>
</dbReference>
<dbReference type="OrthoDB" id="10000786at2759"/>
<keyword evidence="2" id="KW-1185">Reference proteome</keyword>
<evidence type="ECO:0000313" key="2">
    <source>
        <dbReference type="Proteomes" id="UP000085678"/>
    </source>
</evidence>
<dbReference type="SUPFAM" id="SSF53098">
    <property type="entry name" value="Ribonuclease H-like"/>
    <property type="match status" value="1"/>
</dbReference>
<gene>
    <name evidence="3" type="primary">LOC106168668</name>
</gene>
<dbReference type="InParanoid" id="A0A1S3IYJ8"/>
<dbReference type="AlphaFoldDB" id="A0A1S3IYJ8"/>
<dbReference type="Proteomes" id="UP000085678">
    <property type="component" value="Unplaced"/>
</dbReference>
<dbReference type="Pfam" id="PF25431">
    <property type="entry name" value="zf-C17orf113"/>
    <property type="match status" value="1"/>
</dbReference>
<proteinExistence type="predicted"/>
<evidence type="ECO:0000259" key="1">
    <source>
        <dbReference type="Pfam" id="PF25431"/>
    </source>
</evidence>
<accession>A0A1S3IYJ8</accession>
<dbReference type="GeneID" id="106168668"/>
<sequence>MYCSLCVEKKKDNIFFQGTNNFRTSTLMRHETSADHKLAIQETSEAAQAKQAFCRALEGKDGAIMSAMKSVYWLVQEGIAIRKFGSLIELLRHLDCPNLSYLDQGDNAKYNSDTAGWDMVAAIAATVEEDLLQKMKSSPFLTILADESTDITVTKKLVICVRLLDDNFVPSTHFVADINVTDGKGATVAAAIKDHLKSKEIPLSKIYGFGSDGAASMTSMGNGVAGRLLAENPAMVHIHCIAHRLALCTSQAANAIDYMKDYQSTITSIFYYFKASSVRVNRITAIQELLDEPILKCNEVHEVRWLPYYKAIETIYRTYGS</sequence>
<dbReference type="InterPro" id="IPR012337">
    <property type="entry name" value="RNaseH-like_sf"/>
</dbReference>
<feature type="domain" description="C17orf113 probable zinc finger" evidence="1">
    <location>
        <begin position="1"/>
        <end position="43"/>
    </location>
</feature>
<dbReference type="RefSeq" id="XP_013403277.1">
    <property type="nucleotide sequence ID" value="XM_013547823.1"/>
</dbReference>
<protein>
    <submittedName>
        <fullName evidence="3">Zinc finger protein 862-like</fullName>
    </submittedName>
</protein>